<dbReference type="KEGG" id="asha:G8E00_02925"/>
<dbReference type="AlphaFoldDB" id="A0A6G8RSZ9"/>
<organism evidence="4 5">
    <name type="scientific">Acinetobacter shaoyimingii</name>
    <dbReference type="NCBI Taxonomy" id="2715164"/>
    <lineage>
        <taxon>Bacteria</taxon>
        <taxon>Pseudomonadati</taxon>
        <taxon>Pseudomonadota</taxon>
        <taxon>Gammaproteobacteria</taxon>
        <taxon>Moraxellales</taxon>
        <taxon>Moraxellaceae</taxon>
        <taxon>Acinetobacter</taxon>
    </lineage>
</organism>
<accession>A0A6G8RSZ9</accession>
<evidence type="ECO:0000313" key="5">
    <source>
        <dbReference type="Proteomes" id="UP000502297"/>
    </source>
</evidence>
<dbReference type="PROSITE" id="PS51257">
    <property type="entry name" value="PROKAR_LIPOPROTEIN"/>
    <property type="match status" value="1"/>
</dbReference>
<dbReference type="RefSeq" id="WP_166221857.1">
    <property type="nucleotide sequence ID" value="NZ_CP049801.1"/>
</dbReference>
<feature type="chain" id="PRO_5026221785" evidence="2">
    <location>
        <begin position="22"/>
        <end position="326"/>
    </location>
</feature>
<evidence type="ECO:0000256" key="1">
    <source>
        <dbReference type="SAM" id="MobiDB-lite"/>
    </source>
</evidence>
<dbReference type="InterPro" id="IPR037126">
    <property type="entry name" value="PdaC/RsiV-like_sf"/>
</dbReference>
<gene>
    <name evidence="4" type="ORF">G8E00_02925</name>
</gene>
<dbReference type="Gene3D" id="3.90.640.20">
    <property type="entry name" value="Heat-shock cognate protein, ATPase"/>
    <property type="match status" value="1"/>
</dbReference>
<reference evidence="4 5" key="1">
    <citation type="submission" date="2020-03" db="EMBL/GenBank/DDBJ databases">
        <authorList>
            <person name="Zhu W."/>
        </authorList>
    </citation>
    <scope>NUCLEOTIDE SEQUENCE [LARGE SCALE GENOMIC DNA]</scope>
    <source>
        <strain evidence="4 5">323-1</strain>
    </source>
</reference>
<feature type="signal peptide" evidence="2">
    <location>
        <begin position="1"/>
        <end position="21"/>
    </location>
</feature>
<dbReference type="EMBL" id="CP049801">
    <property type="protein sequence ID" value="QIO04997.1"/>
    <property type="molecule type" value="Genomic_DNA"/>
</dbReference>
<dbReference type="Proteomes" id="UP000502297">
    <property type="component" value="Chromosome"/>
</dbReference>
<feature type="domain" description="DUF3298" evidence="3">
    <location>
        <begin position="217"/>
        <end position="294"/>
    </location>
</feature>
<feature type="region of interest" description="Disordered" evidence="1">
    <location>
        <begin position="26"/>
        <end position="49"/>
    </location>
</feature>
<protein>
    <submittedName>
        <fullName evidence="4">DUF3298 domain-containing protein</fullName>
    </submittedName>
</protein>
<keyword evidence="5" id="KW-1185">Reference proteome</keyword>
<sequence>MLKNKTIGSISMLALALVLSACQPKSDQEKKDPTVDTQSSSEAQAPVLTLEGTPEAVPFNLPGCSGNSCPEFSIDRLHTNQFVLDNMIDQAIMSRLQQILEITDQAKAKEMSNKATQSADQSQTASDAVANLTPAQLLGLQVQPYVDQFIALDKELKNLGASSQISLSISPKILNSQEPLATVVLNTSSYLGGAHGSSSQTYYNFDLKHQKQVQLDEIIQPNQKQKLFSLAHDQFKTWVKDAKLAENIDEYEQAWKFSLSNNYYLGKKGLILQYAEYEIGPYVVGLPRLTIPYEQLNGIIKSEYLPKDVQLTQQGASAPVAHQASK</sequence>
<dbReference type="InterPro" id="IPR021729">
    <property type="entry name" value="DUF3298"/>
</dbReference>
<name>A0A6G8RSZ9_9GAMM</name>
<dbReference type="Pfam" id="PF11738">
    <property type="entry name" value="DUF3298"/>
    <property type="match status" value="1"/>
</dbReference>
<dbReference type="Gene3D" id="3.30.565.40">
    <property type="entry name" value="Fervidobacterium nodosum Rt17-B1 like"/>
    <property type="match status" value="1"/>
</dbReference>
<evidence type="ECO:0000259" key="3">
    <source>
        <dbReference type="Pfam" id="PF11738"/>
    </source>
</evidence>
<evidence type="ECO:0000313" key="4">
    <source>
        <dbReference type="EMBL" id="QIO04997.1"/>
    </source>
</evidence>
<keyword evidence="2" id="KW-0732">Signal</keyword>
<proteinExistence type="predicted"/>
<evidence type="ECO:0000256" key="2">
    <source>
        <dbReference type="SAM" id="SignalP"/>
    </source>
</evidence>